<dbReference type="InterPro" id="IPR022121">
    <property type="entry name" value="Peptidase_M73_camelysin"/>
</dbReference>
<protein>
    <submittedName>
        <fullName evidence="1">Spore coat-associated protein N</fullName>
    </submittedName>
</protein>
<dbReference type="PROSITE" id="PS00318">
    <property type="entry name" value="HMG_COA_REDUCTASE_2"/>
    <property type="match status" value="1"/>
</dbReference>
<dbReference type="NCBIfam" id="TIGR04088">
    <property type="entry name" value="cognate_SipW"/>
    <property type="match status" value="1"/>
</dbReference>
<evidence type="ECO:0000313" key="1">
    <source>
        <dbReference type="EMBL" id="CDQ38982.1"/>
    </source>
</evidence>
<dbReference type="RefSeq" id="WP_021289129.1">
    <property type="nucleotide sequence ID" value="NZ_BNER01000003.1"/>
</dbReference>
<reference evidence="1 2" key="1">
    <citation type="submission" date="2014-03" db="EMBL/GenBank/DDBJ databases">
        <authorList>
            <person name="Urmite Genomes U."/>
        </authorList>
    </citation>
    <scope>NUCLEOTIDE SEQUENCE [LARGE SCALE GENOMIC DNA]</scope>
    <source>
        <strain evidence="1 2">Vm-5</strain>
    </source>
</reference>
<reference evidence="2" key="2">
    <citation type="submission" date="2014-05" db="EMBL/GenBank/DDBJ databases">
        <title>Draft genome sequence of Virgibacillus massiliensis Vm-5.</title>
        <authorList>
            <person name="Khelaifia S."/>
            <person name="Croce O."/>
            <person name="Lagier J.C."/>
            <person name="Raoult D."/>
        </authorList>
    </citation>
    <scope>NUCLEOTIDE SEQUENCE [LARGE SCALE GENOMIC DNA]</scope>
    <source>
        <strain evidence="2">Vm-5</strain>
    </source>
</reference>
<organism evidence="1 2">
    <name type="scientific">Virgibacillus massiliensis</name>
    <dbReference type="NCBI Taxonomy" id="1462526"/>
    <lineage>
        <taxon>Bacteria</taxon>
        <taxon>Bacillati</taxon>
        <taxon>Bacillota</taxon>
        <taxon>Bacilli</taxon>
        <taxon>Bacillales</taxon>
        <taxon>Bacillaceae</taxon>
        <taxon>Virgibacillus</taxon>
    </lineage>
</organism>
<dbReference type="InterPro" id="IPR023076">
    <property type="entry name" value="HMG_CoA_Rdtase_CS"/>
</dbReference>
<dbReference type="STRING" id="1462526.BN990_01262"/>
<comment type="caution">
    <text evidence="1">The sequence shown here is derived from an EMBL/GenBank/DDBJ whole genome shotgun (WGS) entry which is preliminary data.</text>
</comment>
<dbReference type="EMBL" id="CCDP010000001">
    <property type="protein sequence ID" value="CDQ38982.1"/>
    <property type="molecule type" value="Genomic_DNA"/>
</dbReference>
<evidence type="ECO:0000313" key="2">
    <source>
        <dbReference type="Proteomes" id="UP000028875"/>
    </source>
</evidence>
<dbReference type="GO" id="GO:0004420">
    <property type="term" value="F:hydroxymethylglutaryl-CoA reductase (NADPH) activity"/>
    <property type="evidence" value="ECO:0007669"/>
    <property type="project" value="InterPro"/>
</dbReference>
<dbReference type="OrthoDB" id="2660939at2"/>
<dbReference type="AlphaFoldDB" id="A0A024Q9R8"/>
<sequence length="191" mass="20943">MNFKKKLGMGIATAVLGIGLIGGGTFAYFSDQEVVDNTFAAGTLDLGVDPTIAFDIENLKPGDYMTRSFHMANEGTLNIGKVLMNTSASGTDEFKDHLRVDFLTSDGKPINDLSGKTIAELETMDQLDITPGFWIWWPFVREGEGIPTGTDDTIRIKITFVDNGEDQNFLQGAGLDVQFHLEAEQTDGERR</sequence>
<dbReference type="Pfam" id="PF12389">
    <property type="entry name" value="Peptidase_M73"/>
    <property type="match status" value="1"/>
</dbReference>
<dbReference type="InterPro" id="IPR023833">
    <property type="entry name" value="Signal_pept_SipW-depend-type"/>
</dbReference>
<dbReference type="Proteomes" id="UP000028875">
    <property type="component" value="Unassembled WGS sequence"/>
</dbReference>
<name>A0A024Q9R8_9BACI</name>
<keyword evidence="2" id="KW-1185">Reference proteome</keyword>
<gene>
    <name evidence="1" type="primary">tasA_3</name>
    <name evidence="1" type="ORF">BN990_01262</name>
</gene>
<proteinExistence type="predicted"/>
<accession>A0A024Q9R8</accession>